<sequence>MKKNKNLARPLGSKEMDELDLAVKVDAVTMVFNMASQQLNSLKEFFIAFARRELFFKEFIALDTVSFEVHKGDVYGIVGTNGSGKSTMLKIVAGVLEPTKGACSINGNIAPLIELGAGFDMELSARENIYLNGALLGYRKSYIDEHFEEIVDFAEVREFLDLPMKNYSSGMIARVAFSVATVIVPDILIVDEALSVGDMFFQEKCEKRIGELIEKHNTTVLFVSHSIEQVERVCEKAIWIEKGHLRMNGTVEEVCAAYRSMRE</sequence>
<keyword evidence="2" id="KW-0813">Transport</keyword>
<proteinExistence type="inferred from homology"/>
<name>A0ABN6MDD2_9ACTN</name>
<keyword evidence="3" id="KW-0547">Nucleotide-binding</keyword>
<evidence type="ECO:0000256" key="4">
    <source>
        <dbReference type="ARBA" id="ARBA00022840"/>
    </source>
</evidence>
<accession>A0ABN6MDD2</accession>
<dbReference type="SMART" id="SM00382">
    <property type="entry name" value="AAA"/>
    <property type="match status" value="1"/>
</dbReference>
<dbReference type="EMBL" id="AP025564">
    <property type="protein sequence ID" value="BDE95988.1"/>
    <property type="molecule type" value="Genomic_DNA"/>
</dbReference>
<dbReference type="GO" id="GO:0005524">
    <property type="term" value="F:ATP binding"/>
    <property type="evidence" value="ECO:0007669"/>
    <property type="project" value="UniProtKB-KW"/>
</dbReference>
<dbReference type="InterPro" id="IPR017871">
    <property type="entry name" value="ABC_transporter-like_CS"/>
</dbReference>
<dbReference type="Proteomes" id="UP001320544">
    <property type="component" value="Chromosome"/>
</dbReference>
<keyword evidence="7" id="KW-1185">Reference proteome</keyword>
<evidence type="ECO:0000256" key="1">
    <source>
        <dbReference type="ARBA" id="ARBA00005417"/>
    </source>
</evidence>
<comment type="similarity">
    <text evidence="1">Belongs to the ABC transporter superfamily.</text>
</comment>
<evidence type="ECO:0000313" key="6">
    <source>
        <dbReference type="EMBL" id="BDE95988.1"/>
    </source>
</evidence>
<evidence type="ECO:0000256" key="2">
    <source>
        <dbReference type="ARBA" id="ARBA00022448"/>
    </source>
</evidence>
<reference evidence="6 7" key="1">
    <citation type="submission" date="2022-01" db="EMBL/GenBank/DDBJ databases">
        <title>Novel bile acid biosynthetic pathways are enriched in the microbiome of centenarians.</title>
        <authorList>
            <person name="Sato Y."/>
            <person name="Atarashi K."/>
            <person name="Plichta R.D."/>
            <person name="Arai Y."/>
            <person name="Sasajima S."/>
            <person name="Kearney M.S."/>
            <person name="Suda W."/>
            <person name="Takeshita K."/>
            <person name="Sasaki T."/>
            <person name="Okamoto S."/>
            <person name="Skelly N.A."/>
            <person name="Okamura Y."/>
            <person name="Vlamakis H."/>
            <person name="Li Y."/>
            <person name="Tanoue T."/>
            <person name="Takei H."/>
            <person name="Nittono H."/>
            <person name="Narushima S."/>
            <person name="Irie J."/>
            <person name="Itoh H."/>
            <person name="Moriya K."/>
            <person name="Sugiura Y."/>
            <person name="Suematsu M."/>
            <person name="Moritoki N."/>
            <person name="Shibata S."/>
            <person name="Littman R.D."/>
            <person name="Fischbach A.M."/>
            <person name="Uwamino Y."/>
            <person name="Inoue T."/>
            <person name="Honda A."/>
            <person name="Hattori M."/>
            <person name="Murai T."/>
            <person name="Xavier J.R."/>
            <person name="Hirose N."/>
            <person name="Honda K."/>
        </authorList>
    </citation>
    <scope>NUCLEOTIDE SEQUENCE [LARGE SCALE GENOMIC DNA]</scope>
    <source>
        <strain evidence="6 7">CE91-St30</strain>
    </source>
</reference>
<dbReference type="InterPro" id="IPR027417">
    <property type="entry name" value="P-loop_NTPase"/>
</dbReference>
<keyword evidence="4 6" id="KW-0067">ATP-binding</keyword>
<dbReference type="PANTHER" id="PTHR46743:SF2">
    <property type="entry name" value="TEICHOIC ACIDS EXPORT ATP-BINDING PROTEIN TAGH"/>
    <property type="match status" value="1"/>
</dbReference>
<dbReference type="InterPro" id="IPR050683">
    <property type="entry name" value="Bact_Polysacc_Export_ATP-bd"/>
</dbReference>
<dbReference type="Pfam" id="PF00005">
    <property type="entry name" value="ABC_tran"/>
    <property type="match status" value="1"/>
</dbReference>
<organism evidence="6 7">
    <name type="scientific">Raoultibacter timonensis</name>
    <dbReference type="NCBI Taxonomy" id="1907662"/>
    <lineage>
        <taxon>Bacteria</taxon>
        <taxon>Bacillati</taxon>
        <taxon>Actinomycetota</taxon>
        <taxon>Coriobacteriia</taxon>
        <taxon>Eggerthellales</taxon>
        <taxon>Eggerthellaceae</taxon>
        <taxon>Raoultibacter</taxon>
    </lineage>
</organism>
<dbReference type="RefSeq" id="WP_102378469.1">
    <property type="nucleotide sequence ID" value="NZ_AP025564.1"/>
</dbReference>
<dbReference type="InterPro" id="IPR015860">
    <property type="entry name" value="ABC_transpr_TagH-like"/>
</dbReference>
<dbReference type="InterPro" id="IPR003593">
    <property type="entry name" value="AAA+_ATPase"/>
</dbReference>
<feature type="domain" description="ABC transporter" evidence="5">
    <location>
        <begin position="42"/>
        <end position="263"/>
    </location>
</feature>
<dbReference type="InterPro" id="IPR003439">
    <property type="entry name" value="ABC_transporter-like_ATP-bd"/>
</dbReference>
<evidence type="ECO:0000256" key="3">
    <source>
        <dbReference type="ARBA" id="ARBA00022741"/>
    </source>
</evidence>
<dbReference type="PROSITE" id="PS00211">
    <property type="entry name" value="ABC_TRANSPORTER_1"/>
    <property type="match status" value="1"/>
</dbReference>
<dbReference type="CDD" id="cd03220">
    <property type="entry name" value="ABC_KpsT_Wzt"/>
    <property type="match status" value="1"/>
</dbReference>
<protein>
    <submittedName>
        <fullName evidence="6">Teichoic acid ABC transporter ATP-binding protein</fullName>
    </submittedName>
</protein>
<gene>
    <name evidence="6" type="ORF">CE91St30_13210</name>
</gene>
<evidence type="ECO:0000259" key="5">
    <source>
        <dbReference type="PROSITE" id="PS50893"/>
    </source>
</evidence>
<dbReference type="PANTHER" id="PTHR46743">
    <property type="entry name" value="TEICHOIC ACIDS EXPORT ATP-BINDING PROTEIN TAGH"/>
    <property type="match status" value="1"/>
</dbReference>
<evidence type="ECO:0000313" key="7">
    <source>
        <dbReference type="Proteomes" id="UP001320544"/>
    </source>
</evidence>
<dbReference type="Gene3D" id="3.40.50.300">
    <property type="entry name" value="P-loop containing nucleotide triphosphate hydrolases"/>
    <property type="match status" value="1"/>
</dbReference>
<dbReference type="SUPFAM" id="SSF52540">
    <property type="entry name" value="P-loop containing nucleoside triphosphate hydrolases"/>
    <property type="match status" value="1"/>
</dbReference>
<dbReference type="PROSITE" id="PS50893">
    <property type="entry name" value="ABC_TRANSPORTER_2"/>
    <property type="match status" value="1"/>
</dbReference>